<protein>
    <recommendedName>
        <fullName evidence="5">Arsenite methyltransferase</fullName>
        <ecNumber evidence="4">2.1.1.137</ecNumber>
    </recommendedName>
</protein>
<keyword evidence="11" id="KW-1185">Reference proteome</keyword>
<dbReference type="EMBL" id="OA882234">
    <property type="protein sequence ID" value="CAD7274034.1"/>
    <property type="molecule type" value="Genomic_DNA"/>
</dbReference>
<comment type="catalytic activity">
    <reaction evidence="8">
        <text>arsenic triglutathione + 3 [thioredoxin]-dithiol + 3 S-adenosyl-L-methionine = trimethylarsine + 3 [thioredoxin]-disulfide + 3 glutathione + 3 S-adenosyl-L-homocysteine + 3 H(+)</text>
        <dbReference type="Rhea" id="RHEA:69432"/>
        <dbReference type="Rhea" id="RHEA-COMP:10698"/>
        <dbReference type="Rhea" id="RHEA-COMP:10700"/>
        <dbReference type="ChEBI" id="CHEBI:15378"/>
        <dbReference type="ChEBI" id="CHEBI:27130"/>
        <dbReference type="ChEBI" id="CHEBI:29950"/>
        <dbReference type="ChEBI" id="CHEBI:50058"/>
        <dbReference type="ChEBI" id="CHEBI:57856"/>
        <dbReference type="ChEBI" id="CHEBI:57925"/>
        <dbReference type="ChEBI" id="CHEBI:59789"/>
        <dbReference type="ChEBI" id="CHEBI:183640"/>
        <dbReference type="EC" id="2.1.1.137"/>
    </reaction>
</comment>
<comment type="catalytic activity">
    <reaction evidence="6">
        <text>arsenic triglutathione + [thioredoxin]-dithiol + S-adenosyl-L-methionine + 2 H2O = methylarsonous acid + [thioredoxin]-disulfide + 3 glutathione + S-adenosyl-L-homocysteine + H(+)</text>
        <dbReference type="Rhea" id="RHEA:69460"/>
        <dbReference type="Rhea" id="RHEA-COMP:10698"/>
        <dbReference type="Rhea" id="RHEA-COMP:10700"/>
        <dbReference type="ChEBI" id="CHEBI:15377"/>
        <dbReference type="ChEBI" id="CHEBI:15378"/>
        <dbReference type="ChEBI" id="CHEBI:17826"/>
        <dbReference type="ChEBI" id="CHEBI:29950"/>
        <dbReference type="ChEBI" id="CHEBI:50058"/>
        <dbReference type="ChEBI" id="CHEBI:57856"/>
        <dbReference type="ChEBI" id="CHEBI:57925"/>
        <dbReference type="ChEBI" id="CHEBI:59789"/>
        <dbReference type="ChEBI" id="CHEBI:183640"/>
        <dbReference type="EC" id="2.1.1.137"/>
    </reaction>
</comment>
<dbReference type="Proteomes" id="UP000678499">
    <property type="component" value="Unassembled WGS sequence"/>
</dbReference>
<proteinExistence type="inferred from homology"/>
<evidence type="ECO:0000256" key="3">
    <source>
        <dbReference type="ARBA" id="ARBA00034487"/>
    </source>
</evidence>
<evidence type="ECO:0000256" key="1">
    <source>
        <dbReference type="ARBA" id="ARBA00022679"/>
    </source>
</evidence>
<dbReference type="PANTHER" id="PTHR43675:SF8">
    <property type="entry name" value="ARSENITE METHYLTRANSFERASE"/>
    <property type="match status" value="1"/>
</dbReference>
<name>A0A7R9BHU9_9CRUS</name>
<sequence length="391" mass="43045">MACCNNANDANSCKTALHENKEIAVEESVKEYYGKTLQTRDDLKTTACALTAKMSPRVKEAMKLIHEEVILRNYGCGMPFPECEDGCNVLDLGSGTGRDAFVLSKLVGPTGTVVGVDMTPEQLAVANEYIDYHMSKFGYSKTNVEFKKGFLEDLSGAGIQDDFFDIIVSNCVINLCKDKAAALSEAFRVLKTGGEIFFSDIYSNKEIPADAQKDKEAWGECLSGALFWKDLHRICEELGFSPPILVSSKTFQISDERIKSLLGEQIRFFLKIKGMISMNYCLPLFADDVKFVSATYRFFKPGNNDADAASVTYRGTIRDNEDNFVFGKGILFPKGTPVAVDAQLANILKSSRYSAHFEIKELDEDSIETALKINAKNPFCGAESAEGSGCC</sequence>
<dbReference type="SUPFAM" id="SSF53335">
    <property type="entry name" value="S-adenosyl-L-methionine-dependent methyltransferases"/>
    <property type="match status" value="1"/>
</dbReference>
<gene>
    <name evidence="10" type="ORF">NMOB1V02_LOCUS1892</name>
</gene>
<keyword evidence="1" id="KW-0808">Transferase</keyword>
<evidence type="ECO:0000256" key="7">
    <source>
        <dbReference type="ARBA" id="ARBA00047943"/>
    </source>
</evidence>
<evidence type="ECO:0000256" key="2">
    <source>
        <dbReference type="ARBA" id="ARBA00022691"/>
    </source>
</evidence>
<evidence type="ECO:0000256" key="6">
    <source>
        <dbReference type="ARBA" id="ARBA00047941"/>
    </source>
</evidence>
<dbReference type="GO" id="GO:0030791">
    <property type="term" value="F:arsenite methyltransferase activity"/>
    <property type="evidence" value="ECO:0007669"/>
    <property type="project" value="UniProtKB-EC"/>
</dbReference>
<evidence type="ECO:0000256" key="8">
    <source>
        <dbReference type="ARBA" id="ARBA00048428"/>
    </source>
</evidence>
<evidence type="ECO:0000256" key="5">
    <source>
        <dbReference type="ARBA" id="ARBA00034545"/>
    </source>
</evidence>
<dbReference type="EC" id="2.1.1.137" evidence="4"/>
<evidence type="ECO:0000313" key="11">
    <source>
        <dbReference type="Proteomes" id="UP000678499"/>
    </source>
</evidence>
<dbReference type="OrthoDB" id="6378906at2759"/>
<dbReference type="Gene3D" id="3.40.5.100">
    <property type="match status" value="1"/>
</dbReference>
<dbReference type="EMBL" id="CAJPEX010000197">
    <property type="protein sequence ID" value="CAG0914186.1"/>
    <property type="molecule type" value="Genomic_DNA"/>
</dbReference>
<dbReference type="PANTHER" id="PTHR43675">
    <property type="entry name" value="ARSENITE METHYLTRANSFERASE"/>
    <property type="match status" value="1"/>
</dbReference>
<dbReference type="InterPro" id="IPR026669">
    <property type="entry name" value="Arsenite_MeTrfase-like"/>
</dbReference>
<comment type="catalytic activity">
    <reaction evidence="7">
        <text>arsenic triglutathione + 2 [thioredoxin]-dithiol + 2 S-adenosyl-L-methionine + H2O = dimethylarsinous acid + 2 [thioredoxin]-disulfide + 3 glutathione + 2 S-adenosyl-L-homocysteine + 2 H(+)</text>
        <dbReference type="Rhea" id="RHEA:69464"/>
        <dbReference type="Rhea" id="RHEA-COMP:10698"/>
        <dbReference type="Rhea" id="RHEA-COMP:10700"/>
        <dbReference type="ChEBI" id="CHEBI:15377"/>
        <dbReference type="ChEBI" id="CHEBI:15378"/>
        <dbReference type="ChEBI" id="CHEBI:23808"/>
        <dbReference type="ChEBI" id="CHEBI:29950"/>
        <dbReference type="ChEBI" id="CHEBI:50058"/>
        <dbReference type="ChEBI" id="CHEBI:57856"/>
        <dbReference type="ChEBI" id="CHEBI:57925"/>
        <dbReference type="ChEBI" id="CHEBI:59789"/>
        <dbReference type="ChEBI" id="CHEBI:183640"/>
        <dbReference type="EC" id="2.1.1.137"/>
    </reaction>
</comment>
<dbReference type="Pfam" id="PF13847">
    <property type="entry name" value="Methyltransf_31"/>
    <property type="match status" value="1"/>
</dbReference>
<evidence type="ECO:0000256" key="4">
    <source>
        <dbReference type="ARBA" id="ARBA00034521"/>
    </source>
</evidence>
<comment type="similarity">
    <text evidence="3">Belongs to the methyltransferase superfamily. Arsenite methyltransferase family.</text>
</comment>
<dbReference type="AlphaFoldDB" id="A0A7R9BHU9"/>
<dbReference type="CDD" id="cd02440">
    <property type="entry name" value="AdoMet_MTases"/>
    <property type="match status" value="1"/>
</dbReference>
<reference evidence="10" key="1">
    <citation type="submission" date="2020-11" db="EMBL/GenBank/DDBJ databases">
        <authorList>
            <person name="Tran Van P."/>
        </authorList>
    </citation>
    <scope>NUCLEOTIDE SEQUENCE</scope>
</reference>
<keyword evidence="2" id="KW-0949">S-adenosyl-L-methionine</keyword>
<evidence type="ECO:0000313" key="10">
    <source>
        <dbReference type="EMBL" id="CAD7274034.1"/>
    </source>
</evidence>
<dbReference type="InterPro" id="IPR029063">
    <property type="entry name" value="SAM-dependent_MTases_sf"/>
</dbReference>
<feature type="domain" description="Methyltransferase" evidence="9">
    <location>
        <begin position="84"/>
        <end position="237"/>
    </location>
</feature>
<dbReference type="Gene3D" id="3.40.50.150">
    <property type="entry name" value="Vaccinia Virus protein VP39"/>
    <property type="match status" value="1"/>
</dbReference>
<accession>A0A7R9BHU9</accession>
<organism evidence="10">
    <name type="scientific">Notodromas monacha</name>
    <dbReference type="NCBI Taxonomy" id="399045"/>
    <lineage>
        <taxon>Eukaryota</taxon>
        <taxon>Metazoa</taxon>
        <taxon>Ecdysozoa</taxon>
        <taxon>Arthropoda</taxon>
        <taxon>Crustacea</taxon>
        <taxon>Oligostraca</taxon>
        <taxon>Ostracoda</taxon>
        <taxon>Podocopa</taxon>
        <taxon>Podocopida</taxon>
        <taxon>Cypridocopina</taxon>
        <taxon>Cypridoidea</taxon>
        <taxon>Cyprididae</taxon>
        <taxon>Notodromas</taxon>
    </lineage>
</organism>
<dbReference type="InterPro" id="IPR025714">
    <property type="entry name" value="Methyltranfer_dom"/>
</dbReference>
<evidence type="ECO:0000259" key="9">
    <source>
        <dbReference type="Pfam" id="PF13847"/>
    </source>
</evidence>